<dbReference type="Pfam" id="PF16124">
    <property type="entry name" value="RecQ_Zn_bind"/>
    <property type="match status" value="1"/>
</dbReference>
<evidence type="ECO:0000256" key="8">
    <source>
        <dbReference type="ARBA" id="ARBA00023235"/>
    </source>
</evidence>
<dbReference type="InterPro" id="IPR001650">
    <property type="entry name" value="Helicase_C-like"/>
</dbReference>
<feature type="domain" description="Helicase C-terminal" evidence="14">
    <location>
        <begin position="214"/>
        <end position="360"/>
    </location>
</feature>
<evidence type="ECO:0000256" key="7">
    <source>
        <dbReference type="ARBA" id="ARBA00023125"/>
    </source>
</evidence>
<dbReference type="InterPro" id="IPR014001">
    <property type="entry name" value="Helicase_ATP-bd"/>
</dbReference>
<keyword evidence="5 15" id="KW-0347">Helicase</keyword>
<keyword evidence="8" id="KW-0413">Isomerase</keyword>
<comment type="caution">
    <text evidence="15">The sequence shown here is derived from an EMBL/GenBank/DDBJ whole genome shotgun (WGS) entry which is preliminary data.</text>
</comment>
<evidence type="ECO:0000256" key="1">
    <source>
        <dbReference type="ARBA" id="ARBA00005446"/>
    </source>
</evidence>
<dbReference type="InterPro" id="IPR032284">
    <property type="entry name" value="RecQ_Zn-bd"/>
</dbReference>
<keyword evidence="2" id="KW-0479">Metal-binding</keyword>
<dbReference type="InterPro" id="IPR011545">
    <property type="entry name" value="DEAD/DEAH_box_helicase_dom"/>
</dbReference>
<dbReference type="Gene3D" id="3.40.50.300">
    <property type="entry name" value="P-loop containing nucleotide triphosphate hydrolases"/>
    <property type="match status" value="2"/>
</dbReference>
<dbReference type="Pfam" id="PF00270">
    <property type="entry name" value="DEAD"/>
    <property type="match status" value="1"/>
</dbReference>
<name>A0ABS3PYS9_9FLAO</name>
<proteinExistence type="inferred from homology"/>
<dbReference type="InterPro" id="IPR027417">
    <property type="entry name" value="P-loop_NTPase"/>
</dbReference>
<dbReference type="PROSITE" id="PS51194">
    <property type="entry name" value="HELICASE_CTER"/>
    <property type="match status" value="1"/>
</dbReference>
<evidence type="ECO:0000256" key="3">
    <source>
        <dbReference type="ARBA" id="ARBA00022741"/>
    </source>
</evidence>
<feature type="domain" description="Helicase ATP-binding" evidence="13">
    <location>
        <begin position="25"/>
        <end position="193"/>
    </location>
</feature>
<organism evidence="15 16">
    <name type="scientific">Capnocytophaga bilenii</name>
    <dbReference type="NCBI Taxonomy" id="2819369"/>
    <lineage>
        <taxon>Bacteria</taxon>
        <taxon>Pseudomonadati</taxon>
        <taxon>Bacteroidota</taxon>
        <taxon>Flavobacteriia</taxon>
        <taxon>Flavobacteriales</taxon>
        <taxon>Flavobacteriaceae</taxon>
        <taxon>Capnocytophaga</taxon>
    </lineage>
</organism>
<dbReference type="PANTHER" id="PTHR13710:SF105">
    <property type="entry name" value="ATP-DEPENDENT DNA HELICASE Q1"/>
    <property type="match status" value="1"/>
</dbReference>
<accession>A0ABS3PYS9</accession>
<sequence length="630" mass="72569">MQTPLQILKKYWGYEAFRYPQEEIINSVLHKHDTIALMPTGGGKSLTFQVPAMLLEGICLVISPLIALMTDQVNALNQRNIKALSLAGNLSLPDLERLLGNALYGQYKFLYMSPERLQHHTVQQFLKNLPLNLIVIDEAHCVSHWGKDFRPAYLQCGSLKTDFPQVPLLALTASATPKVQQDIRQLLNIPNAKVISTTLQRPNIAYDVYQSNDKLPLLFSFLRKNEGSVIIYLRSRNGTSYLSSILNTEGFTATFFHGGLTTEEKEKRLQLWLQNKVRIMVATNAFGMGIDKPDVRLVVHWNLPSTLEDYFQEAGRAGRDGKPAKAVLIYNPNDLATAKKLLDDYLIDISFLKHLYKKLNSYFQIAIGQGAGQTYSFLFPEFCKRYQLPTLKAYNALLVLDRFSVIHLNQQFHNKITLQLNDAKLLMNYIHTHRHLSALLFYLARTYPLIYTQPVVIETAKITERTDLEHYQLLDYLQQLHRDGMGTLKNEQADIELTFCVIRDDDRTINYISKNVKEYNRTKLTLQEQVYKYLADQNTCRSVQLLHYFGETNVQPCGICSNCEAKKAPPKIDEQQLRNDLWQLLLQKPITPYEVLQQLPYPQKAIHIILREWLTMNKIIFNECNEIIVK</sequence>
<dbReference type="Proteomes" id="UP000681610">
    <property type="component" value="Unassembled WGS sequence"/>
</dbReference>
<evidence type="ECO:0000313" key="16">
    <source>
        <dbReference type="Proteomes" id="UP000681610"/>
    </source>
</evidence>
<dbReference type="EMBL" id="JAGDYP010000005">
    <property type="protein sequence ID" value="MBO1884282.1"/>
    <property type="molecule type" value="Genomic_DNA"/>
</dbReference>
<dbReference type="NCBIfam" id="TIGR00614">
    <property type="entry name" value="recQ_fam"/>
    <property type="match status" value="1"/>
</dbReference>
<evidence type="ECO:0000256" key="4">
    <source>
        <dbReference type="ARBA" id="ARBA00022801"/>
    </source>
</evidence>
<evidence type="ECO:0000256" key="12">
    <source>
        <dbReference type="ARBA" id="ARBA00044550"/>
    </source>
</evidence>
<keyword evidence="6" id="KW-0067">ATP-binding</keyword>
<protein>
    <recommendedName>
        <fullName evidence="11">ATP-dependent DNA helicase RecQ</fullName>
        <ecNumber evidence="10">5.6.2.4</ecNumber>
    </recommendedName>
    <alternativeName>
        <fullName evidence="12">DNA 3'-5' helicase RecQ</fullName>
    </alternativeName>
</protein>
<dbReference type="RefSeq" id="WP_208058807.1">
    <property type="nucleotide sequence ID" value="NZ_JAGDYP010000005.1"/>
</dbReference>
<evidence type="ECO:0000256" key="9">
    <source>
        <dbReference type="ARBA" id="ARBA00034617"/>
    </source>
</evidence>
<dbReference type="InterPro" id="IPR036388">
    <property type="entry name" value="WH-like_DNA-bd_sf"/>
</dbReference>
<dbReference type="PROSITE" id="PS51192">
    <property type="entry name" value="HELICASE_ATP_BIND_1"/>
    <property type="match status" value="1"/>
</dbReference>
<comment type="catalytic activity">
    <reaction evidence="9">
        <text>Couples ATP hydrolysis with the unwinding of duplex DNA by translocating in the 3'-5' direction.</text>
        <dbReference type="EC" id="5.6.2.4"/>
    </reaction>
</comment>
<dbReference type="Pfam" id="PF00271">
    <property type="entry name" value="Helicase_C"/>
    <property type="match status" value="1"/>
</dbReference>
<evidence type="ECO:0000256" key="5">
    <source>
        <dbReference type="ARBA" id="ARBA00022806"/>
    </source>
</evidence>
<evidence type="ECO:0000256" key="10">
    <source>
        <dbReference type="ARBA" id="ARBA00034808"/>
    </source>
</evidence>
<dbReference type="Gene3D" id="1.10.10.10">
    <property type="entry name" value="Winged helix-like DNA-binding domain superfamily/Winged helix DNA-binding domain"/>
    <property type="match status" value="1"/>
</dbReference>
<dbReference type="CDD" id="cd17920">
    <property type="entry name" value="DEXHc_RecQ"/>
    <property type="match status" value="1"/>
</dbReference>
<dbReference type="InterPro" id="IPR004589">
    <property type="entry name" value="DNA_helicase_ATP-dep_RecQ"/>
</dbReference>
<keyword evidence="16" id="KW-1185">Reference proteome</keyword>
<reference evidence="15 16" key="1">
    <citation type="submission" date="2021-03" db="EMBL/GenBank/DDBJ databases">
        <title>Isolation and description of Capnocytophaga bilenii sp. nov., a novel Capnocytophaga species, isolated from a gingivitis subject.</title>
        <authorList>
            <person name="Antezack A."/>
            <person name="Monnet-Corti V."/>
            <person name="La Scola B."/>
        </authorList>
    </citation>
    <scope>NUCLEOTIDE SEQUENCE [LARGE SCALE GENOMIC DNA]</scope>
    <source>
        <strain evidence="15 16">Marseille-Q4570</strain>
    </source>
</reference>
<dbReference type="SUPFAM" id="SSF52540">
    <property type="entry name" value="P-loop containing nucleoside triphosphate hydrolases"/>
    <property type="match status" value="1"/>
</dbReference>
<dbReference type="EC" id="5.6.2.4" evidence="10"/>
<evidence type="ECO:0000256" key="6">
    <source>
        <dbReference type="ARBA" id="ARBA00022840"/>
    </source>
</evidence>
<evidence type="ECO:0000259" key="13">
    <source>
        <dbReference type="PROSITE" id="PS51192"/>
    </source>
</evidence>
<dbReference type="PANTHER" id="PTHR13710">
    <property type="entry name" value="DNA HELICASE RECQ FAMILY MEMBER"/>
    <property type="match status" value="1"/>
</dbReference>
<keyword evidence="3" id="KW-0547">Nucleotide-binding</keyword>
<keyword evidence="4" id="KW-0378">Hydrolase</keyword>
<evidence type="ECO:0000256" key="2">
    <source>
        <dbReference type="ARBA" id="ARBA00022723"/>
    </source>
</evidence>
<evidence type="ECO:0000259" key="14">
    <source>
        <dbReference type="PROSITE" id="PS51194"/>
    </source>
</evidence>
<gene>
    <name evidence="15" type="ORF">J4N46_07575</name>
</gene>
<evidence type="ECO:0000313" key="15">
    <source>
        <dbReference type="EMBL" id="MBO1884282.1"/>
    </source>
</evidence>
<evidence type="ECO:0000256" key="11">
    <source>
        <dbReference type="ARBA" id="ARBA00044535"/>
    </source>
</evidence>
<dbReference type="SMART" id="SM00487">
    <property type="entry name" value="DEXDc"/>
    <property type="match status" value="1"/>
</dbReference>
<comment type="similarity">
    <text evidence="1">Belongs to the helicase family. RecQ subfamily.</text>
</comment>
<dbReference type="GO" id="GO:0004386">
    <property type="term" value="F:helicase activity"/>
    <property type="evidence" value="ECO:0007669"/>
    <property type="project" value="UniProtKB-KW"/>
</dbReference>
<keyword evidence="7" id="KW-0238">DNA-binding</keyword>
<dbReference type="SMART" id="SM00490">
    <property type="entry name" value="HELICc"/>
    <property type="match status" value="1"/>
</dbReference>